<proteinExistence type="predicted"/>
<dbReference type="Proteomes" id="UP000588112">
    <property type="component" value="Unassembled WGS sequence"/>
</dbReference>
<dbReference type="EMBL" id="JACHBR010000001">
    <property type="protein sequence ID" value="MBB5628903.1"/>
    <property type="molecule type" value="Genomic_DNA"/>
</dbReference>
<accession>A0A7W8Z878</accession>
<sequence length="32" mass="3352">MSALWRGVQTTGMIAAPTPLAVSEATHSAWIP</sequence>
<keyword evidence="2" id="KW-1185">Reference proteome</keyword>
<comment type="caution">
    <text evidence="1">The sequence shown here is derived from an EMBL/GenBank/DDBJ whole genome shotgun (WGS) entry which is preliminary data.</text>
</comment>
<evidence type="ECO:0000313" key="1">
    <source>
        <dbReference type="EMBL" id="MBB5628903.1"/>
    </source>
</evidence>
<gene>
    <name evidence="1" type="ORF">BJ981_004602</name>
</gene>
<name>A0A7W8Z878_9ACTN</name>
<reference evidence="1 2" key="1">
    <citation type="submission" date="2020-08" db="EMBL/GenBank/DDBJ databases">
        <title>Sequencing the genomes of 1000 actinobacteria strains.</title>
        <authorList>
            <person name="Klenk H.-P."/>
        </authorList>
    </citation>
    <scope>NUCLEOTIDE SEQUENCE [LARGE SCALE GENOMIC DNA]</scope>
    <source>
        <strain evidence="1 2">DSM 45790</strain>
    </source>
</reference>
<organism evidence="1 2">
    <name type="scientific">Sphaerisporangium krabiense</name>
    <dbReference type="NCBI Taxonomy" id="763782"/>
    <lineage>
        <taxon>Bacteria</taxon>
        <taxon>Bacillati</taxon>
        <taxon>Actinomycetota</taxon>
        <taxon>Actinomycetes</taxon>
        <taxon>Streptosporangiales</taxon>
        <taxon>Streptosporangiaceae</taxon>
        <taxon>Sphaerisporangium</taxon>
    </lineage>
</organism>
<evidence type="ECO:0000313" key="2">
    <source>
        <dbReference type="Proteomes" id="UP000588112"/>
    </source>
</evidence>
<protein>
    <submittedName>
        <fullName evidence="1">Uncharacterized protein</fullName>
    </submittedName>
</protein>
<dbReference type="AlphaFoldDB" id="A0A7W8Z878"/>